<dbReference type="InterPro" id="IPR051086">
    <property type="entry name" value="RNase_D-like"/>
</dbReference>
<comment type="similarity">
    <text evidence="6">Belongs to the RNase D family.</text>
</comment>
<organism evidence="8 9">
    <name type="scientific">Hirschia litorea</name>
    <dbReference type="NCBI Taxonomy" id="1199156"/>
    <lineage>
        <taxon>Bacteria</taxon>
        <taxon>Pseudomonadati</taxon>
        <taxon>Pseudomonadota</taxon>
        <taxon>Alphaproteobacteria</taxon>
        <taxon>Hyphomonadales</taxon>
        <taxon>Hyphomonadaceae</taxon>
        <taxon>Hirschia</taxon>
    </lineage>
</organism>
<dbReference type="PROSITE" id="PS50967">
    <property type="entry name" value="HRDC"/>
    <property type="match status" value="1"/>
</dbReference>
<dbReference type="EMBL" id="JBHTBR010000002">
    <property type="protein sequence ID" value="MFC7290783.1"/>
    <property type="molecule type" value="Genomic_DNA"/>
</dbReference>
<dbReference type="RefSeq" id="WP_382165970.1">
    <property type="nucleotide sequence ID" value="NZ_JBHTBR010000002.1"/>
</dbReference>
<sequence length="390" mass="43972">MPSNTRDELKLVADTDELIKACEELKKGEFIAVDTEFHRESTFWPKLCLIQAATLEFDCLIDPLSPNIDLTPFLELMADTSRVKVFHAARQDMEIFTKLIGTPPAPIFDSQIAAMACGLGDSVSYENLVSQLLKAKIDKSSQFTDWVRRPLTEKQLNYARGDVTHLRHAYVILKAKLEKLDRMKWIEEETSILVDPNTYDTNPKNAWKRMKIRKPRKDYLALIAAVSEWRETVAQDMDKPRSRVLKDDAVQEIAQQKPADENAMERLRAVPKGFVKSRHGQALMETIQAALQNPDAYAPEIPRRPTSTQPPGAVGDLLKVLLKHVSEEAEVAPRLIANAADIERIACDDEPDVPAMRGWRREVFGDLAMKLKDGKIAIAISKTGVKVFDV</sequence>
<dbReference type="SUPFAM" id="SSF47819">
    <property type="entry name" value="HRDC-like"/>
    <property type="match status" value="2"/>
</dbReference>
<dbReference type="Proteomes" id="UP001596492">
    <property type="component" value="Unassembled WGS sequence"/>
</dbReference>
<dbReference type="Pfam" id="PF00570">
    <property type="entry name" value="HRDC"/>
    <property type="match status" value="1"/>
</dbReference>
<dbReference type="Gene3D" id="3.30.420.10">
    <property type="entry name" value="Ribonuclease H-like superfamily/Ribonuclease H"/>
    <property type="match status" value="1"/>
</dbReference>
<evidence type="ECO:0000259" key="7">
    <source>
        <dbReference type="PROSITE" id="PS50967"/>
    </source>
</evidence>
<dbReference type="HAMAP" id="MF_01899">
    <property type="entry name" value="RNase_D"/>
    <property type="match status" value="1"/>
</dbReference>
<evidence type="ECO:0000256" key="4">
    <source>
        <dbReference type="ARBA" id="ARBA00022801"/>
    </source>
</evidence>
<dbReference type="Pfam" id="PF01612">
    <property type="entry name" value="DNA_pol_A_exo1"/>
    <property type="match status" value="1"/>
</dbReference>
<dbReference type="InterPro" id="IPR044876">
    <property type="entry name" value="HRDC_dom_sf"/>
</dbReference>
<feature type="domain" description="HRDC" evidence="7">
    <location>
        <begin position="216"/>
        <end position="297"/>
    </location>
</feature>
<dbReference type="InterPro" id="IPR036397">
    <property type="entry name" value="RNaseH_sf"/>
</dbReference>
<dbReference type="PANTHER" id="PTHR47649">
    <property type="entry name" value="RIBONUCLEASE D"/>
    <property type="match status" value="1"/>
</dbReference>
<name>A0ABW2II46_9PROT</name>
<evidence type="ECO:0000256" key="3">
    <source>
        <dbReference type="ARBA" id="ARBA00022722"/>
    </source>
</evidence>
<dbReference type="InterPro" id="IPR012337">
    <property type="entry name" value="RNaseH-like_sf"/>
</dbReference>
<evidence type="ECO:0000256" key="1">
    <source>
        <dbReference type="ARBA" id="ARBA00022490"/>
    </source>
</evidence>
<proteinExistence type="inferred from homology"/>
<evidence type="ECO:0000256" key="6">
    <source>
        <dbReference type="HAMAP-Rule" id="MF_01899"/>
    </source>
</evidence>
<keyword evidence="2 6" id="KW-0819">tRNA processing</keyword>
<comment type="function">
    <text evidence="6">Exonuclease involved in the 3' processing of various precursor tRNAs. Initiates hydrolysis at the 3'-terminus of an RNA molecule and releases 5'-mononucleotides.</text>
</comment>
<dbReference type="InterPro" id="IPR006292">
    <property type="entry name" value="RNase_D"/>
</dbReference>
<comment type="catalytic activity">
    <reaction evidence="6">
        <text>Exonucleolytic cleavage that removes extra residues from the 3'-terminus of tRNA to produce 5'-mononucleotides.</text>
        <dbReference type="EC" id="3.1.13.5"/>
    </reaction>
</comment>
<dbReference type="Gene3D" id="1.10.150.80">
    <property type="entry name" value="HRDC domain"/>
    <property type="match status" value="1"/>
</dbReference>
<dbReference type="InterPro" id="IPR010997">
    <property type="entry name" value="HRDC-like_sf"/>
</dbReference>
<evidence type="ECO:0000256" key="2">
    <source>
        <dbReference type="ARBA" id="ARBA00022694"/>
    </source>
</evidence>
<evidence type="ECO:0000313" key="9">
    <source>
        <dbReference type="Proteomes" id="UP001596492"/>
    </source>
</evidence>
<gene>
    <name evidence="6 8" type="primary">rnd</name>
    <name evidence="8" type="ORF">ACFQS8_04085</name>
</gene>
<comment type="caution">
    <text evidence="8">The sequence shown here is derived from an EMBL/GenBank/DDBJ whole genome shotgun (WGS) entry which is preliminary data.</text>
</comment>
<dbReference type="EC" id="3.1.13.5" evidence="6"/>
<keyword evidence="9" id="KW-1185">Reference proteome</keyword>
<dbReference type="NCBIfam" id="TIGR01388">
    <property type="entry name" value="rnd"/>
    <property type="match status" value="1"/>
</dbReference>
<dbReference type="InterPro" id="IPR002121">
    <property type="entry name" value="HRDC_dom"/>
</dbReference>
<keyword evidence="1 6" id="KW-0963">Cytoplasm</keyword>
<keyword evidence="4 6" id="KW-0378">Hydrolase</keyword>
<comment type="subcellular location">
    <subcellularLocation>
        <location evidence="6">Cytoplasm</location>
    </subcellularLocation>
</comment>
<keyword evidence="3 6" id="KW-0540">Nuclease</keyword>
<dbReference type="PANTHER" id="PTHR47649:SF1">
    <property type="entry name" value="RIBONUCLEASE D"/>
    <property type="match status" value="1"/>
</dbReference>
<protein>
    <recommendedName>
        <fullName evidence="6">Ribonuclease D</fullName>
        <shortName evidence="6">RNase D</shortName>
        <ecNumber evidence="6">3.1.13.5</ecNumber>
    </recommendedName>
</protein>
<evidence type="ECO:0000256" key="5">
    <source>
        <dbReference type="ARBA" id="ARBA00022839"/>
    </source>
</evidence>
<dbReference type="SMART" id="SM00474">
    <property type="entry name" value="35EXOc"/>
    <property type="match status" value="1"/>
</dbReference>
<accession>A0ABW2II46</accession>
<dbReference type="InterPro" id="IPR002562">
    <property type="entry name" value="3'-5'_exonuclease_dom"/>
</dbReference>
<keyword evidence="5 6" id="KW-0269">Exonuclease</keyword>
<reference evidence="9" key="1">
    <citation type="journal article" date="2019" name="Int. J. Syst. Evol. Microbiol.">
        <title>The Global Catalogue of Microorganisms (GCM) 10K type strain sequencing project: providing services to taxonomists for standard genome sequencing and annotation.</title>
        <authorList>
            <consortium name="The Broad Institute Genomics Platform"/>
            <consortium name="The Broad Institute Genome Sequencing Center for Infectious Disease"/>
            <person name="Wu L."/>
            <person name="Ma J."/>
        </authorList>
    </citation>
    <scope>NUCLEOTIDE SEQUENCE [LARGE SCALE GENOMIC DNA]</scope>
    <source>
        <strain evidence="9">CCUG 51308</strain>
    </source>
</reference>
<dbReference type="SMART" id="SM00341">
    <property type="entry name" value="HRDC"/>
    <property type="match status" value="1"/>
</dbReference>
<comment type="cofactor">
    <cofactor evidence="6">
        <name>a divalent metal cation</name>
        <dbReference type="ChEBI" id="CHEBI:60240"/>
    </cofactor>
</comment>
<dbReference type="GO" id="GO:0033890">
    <property type="term" value="F:ribonuclease D activity"/>
    <property type="evidence" value="ECO:0007669"/>
    <property type="project" value="UniProtKB-EC"/>
</dbReference>
<evidence type="ECO:0000313" key="8">
    <source>
        <dbReference type="EMBL" id="MFC7290783.1"/>
    </source>
</evidence>
<dbReference type="SUPFAM" id="SSF53098">
    <property type="entry name" value="Ribonuclease H-like"/>
    <property type="match status" value="1"/>
</dbReference>
<dbReference type="CDD" id="cd06142">
    <property type="entry name" value="RNaseD_exo"/>
    <property type="match status" value="1"/>
</dbReference>